<keyword evidence="2" id="KW-1185">Reference proteome</keyword>
<evidence type="ECO:0000313" key="1">
    <source>
        <dbReference type="EMBL" id="BAC17696.1"/>
    </source>
</evidence>
<sequence>MSSQTPNSMPPTYHHHLGDVFADPWVMIHPITTCWWQPHPGSNTNNPPHEHSPWWVY</sequence>
<dbReference type="Proteomes" id="UP000001409">
    <property type="component" value="Chromosome"/>
</dbReference>
<proteinExistence type="predicted"/>
<dbReference type="KEGG" id="cef:CE0886"/>
<dbReference type="EMBL" id="BA000035">
    <property type="protein sequence ID" value="BAC18352.1"/>
    <property type="molecule type" value="Genomic_DNA"/>
</dbReference>
<dbReference type="KEGG" id="cef:CE1542"/>
<name>Q8CM02_COREF</name>
<reference evidence="1 2" key="1">
    <citation type="journal article" date="2003" name="Genome Res.">
        <title>Comparative complete genome sequence analysis of the amino acid replacements responsible for the thermostability of Corynebacterium efficiens.</title>
        <authorList>
            <person name="Nishio Y."/>
            <person name="Nakamura Y."/>
            <person name="Kawarabayasi Y."/>
            <person name="Usuda Y."/>
            <person name="Kimura E."/>
            <person name="Sugimoto S."/>
            <person name="Matsui K."/>
            <person name="Yamagishi A."/>
            <person name="Kikuchi H."/>
            <person name="Ikeo K."/>
            <person name="Gojobori T."/>
        </authorList>
    </citation>
    <scope>NUCLEOTIDE SEQUENCE [LARGE SCALE GENOMIC DNA]</scope>
    <source>
        <strain evidence="2">DSM 44549 / YS-314 / AJ 12310 / JCM 11189 / NBRC 100395</strain>
        <strain evidence="1">YS-314</strain>
    </source>
</reference>
<organism evidence="1 2">
    <name type="scientific">Corynebacterium efficiens (strain DSM 44549 / YS-314 / AJ 12310 / JCM 11189 / NBRC 100395)</name>
    <dbReference type="NCBI Taxonomy" id="196164"/>
    <lineage>
        <taxon>Bacteria</taxon>
        <taxon>Bacillati</taxon>
        <taxon>Actinomycetota</taxon>
        <taxon>Actinomycetes</taxon>
        <taxon>Mycobacteriales</taxon>
        <taxon>Corynebacteriaceae</taxon>
        <taxon>Corynebacterium</taxon>
    </lineage>
</organism>
<accession>Q8CM02</accession>
<dbReference type="EMBL" id="BA000035">
    <property type="protein sequence ID" value="BAC17696.1"/>
    <property type="molecule type" value="Genomic_DNA"/>
</dbReference>
<dbReference type="HOGENOM" id="CLU_2988952_0_0_11"/>
<protein>
    <submittedName>
        <fullName evidence="1">Uncharacterized protein</fullName>
    </submittedName>
</protein>
<evidence type="ECO:0000313" key="2">
    <source>
        <dbReference type="Proteomes" id="UP000001409"/>
    </source>
</evidence>
<dbReference type="AlphaFoldDB" id="Q8CM02"/>